<comment type="caution">
    <text evidence="1">The sequence shown here is derived from an EMBL/GenBank/DDBJ whole genome shotgun (WGS) entry which is preliminary data.</text>
</comment>
<proteinExistence type="predicted"/>
<gene>
    <name evidence="1" type="ORF">RPERSI_LOCUS23582</name>
</gene>
<protein>
    <submittedName>
        <fullName evidence="1">353_t:CDS:1</fullName>
    </submittedName>
</protein>
<feature type="non-terminal residue" evidence="1">
    <location>
        <position position="180"/>
    </location>
</feature>
<dbReference type="EMBL" id="CAJVQC010073951">
    <property type="protein sequence ID" value="CAG8812677.1"/>
    <property type="molecule type" value="Genomic_DNA"/>
</dbReference>
<organism evidence="1 2">
    <name type="scientific">Racocetra persica</name>
    <dbReference type="NCBI Taxonomy" id="160502"/>
    <lineage>
        <taxon>Eukaryota</taxon>
        <taxon>Fungi</taxon>
        <taxon>Fungi incertae sedis</taxon>
        <taxon>Mucoromycota</taxon>
        <taxon>Glomeromycotina</taxon>
        <taxon>Glomeromycetes</taxon>
        <taxon>Diversisporales</taxon>
        <taxon>Gigasporaceae</taxon>
        <taxon>Racocetra</taxon>
    </lineage>
</organism>
<reference evidence="1" key="1">
    <citation type="submission" date="2021-06" db="EMBL/GenBank/DDBJ databases">
        <authorList>
            <person name="Kallberg Y."/>
            <person name="Tangrot J."/>
            <person name="Rosling A."/>
        </authorList>
    </citation>
    <scope>NUCLEOTIDE SEQUENCE</scope>
    <source>
        <strain evidence="1">MA461A</strain>
    </source>
</reference>
<evidence type="ECO:0000313" key="1">
    <source>
        <dbReference type="EMBL" id="CAG8812677.1"/>
    </source>
</evidence>
<name>A0ACA9RWW0_9GLOM</name>
<dbReference type="Proteomes" id="UP000789920">
    <property type="component" value="Unassembled WGS sequence"/>
</dbReference>
<sequence length="180" mass="21615">MSNQSLTTLSYQPQINDNFESHDEFVNKIKSYTRNLGFTIRLGKSECYNKSENEEKTVQKRTLLCSQADLTHNHLMVEENHRFFMSNERNISDDVKQRIELLCRADVDVLTIRTILKKEFGDHVTWIYDDLYNFIYHLEGLDLEKRELDAEEFVNILDQFKYNDTEFFYYIDINEDTKRL</sequence>
<evidence type="ECO:0000313" key="2">
    <source>
        <dbReference type="Proteomes" id="UP000789920"/>
    </source>
</evidence>
<accession>A0ACA9RWW0</accession>
<keyword evidence="2" id="KW-1185">Reference proteome</keyword>